<evidence type="ECO:0000256" key="5">
    <source>
        <dbReference type="PROSITE-ProRule" id="PRU00283"/>
    </source>
</evidence>
<dbReference type="Gene3D" id="3.40.850.10">
    <property type="entry name" value="Kinesin motor domain"/>
    <property type="match status" value="1"/>
</dbReference>
<sequence length="166" mass="18562">MEDSVNVAIRVRPSSNVFEKSIAVSVVSNNPPVLHVTNKQLYSFDNIFSDNASQKEVYDAMVKPLVKKVLGGYNCTVFAYGQTGTGKTYTIGSNPKSDSEAGFIARACDELFSNREDYRDLAVSITFYEIYNEKVLDLLSHKKGHVPVKGDYSTKSRESHGTRFRF</sequence>
<comment type="subcellular location">
    <subcellularLocation>
        <location evidence="1">Cytoplasm</location>
        <location evidence="1">Cytoskeleton</location>
    </subcellularLocation>
</comment>
<evidence type="ECO:0000256" key="2">
    <source>
        <dbReference type="ARBA" id="ARBA00022741"/>
    </source>
</evidence>
<keyword evidence="4" id="KW-0963">Cytoplasm</keyword>
<dbReference type="InterPro" id="IPR001752">
    <property type="entry name" value="Kinesin_motor_dom"/>
</dbReference>
<evidence type="ECO:0000256" key="1">
    <source>
        <dbReference type="ARBA" id="ARBA00004245"/>
    </source>
</evidence>
<keyword evidence="5" id="KW-0505">Motor protein</keyword>
<dbReference type="GO" id="GO:0007018">
    <property type="term" value="P:microtubule-based movement"/>
    <property type="evidence" value="ECO:0007669"/>
    <property type="project" value="InterPro"/>
</dbReference>
<dbReference type="GO" id="GO:0008017">
    <property type="term" value="F:microtubule binding"/>
    <property type="evidence" value="ECO:0007669"/>
    <property type="project" value="InterPro"/>
</dbReference>
<dbReference type="Pfam" id="PF00225">
    <property type="entry name" value="Kinesin"/>
    <property type="match status" value="1"/>
</dbReference>
<comment type="similarity">
    <text evidence="5">Belongs to the TRAFAC class myosin-kinesin ATPase superfamily. Kinesin family.</text>
</comment>
<dbReference type="InterPro" id="IPR036961">
    <property type="entry name" value="Kinesin_motor_dom_sf"/>
</dbReference>
<dbReference type="GO" id="GO:0003777">
    <property type="term" value="F:microtubule motor activity"/>
    <property type="evidence" value="ECO:0007669"/>
    <property type="project" value="InterPro"/>
</dbReference>
<evidence type="ECO:0000256" key="3">
    <source>
        <dbReference type="ARBA" id="ARBA00022840"/>
    </source>
</evidence>
<dbReference type="PANTHER" id="PTHR47969:SF29">
    <property type="entry name" value="KINESIN-LIKE PROTEIN"/>
    <property type="match status" value="1"/>
</dbReference>
<feature type="domain" description="Kinesin motor" evidence="6">
    <location>
        <begin position="4"/>
        <end position="166"/>
    </location>
</feature>
<dbReference type="GO" id="GO:0005875">
    <property type="term" value="C:microtubule associated complex"/>
    <property type="evidence" value="ECO:0007669"/>
    <property type="project" value="TreeGrafter"/>
</dbReference>
<accession>A0A1Y1NFP9</accession>
<evidence type="ECO:0000256" key="4">
    <source>
        <dbReference type="ARBA" id="ARBA00023212"/>
    </source>
</evidence>
<proteinExistence type="inferred from homology"/>
<dbReference type="GO" id="GO:0007052">
    <property type="term" value="P:mitotic spindle organization"/>
    <property type="evidence" value="ECO:0007669"/>
    <property type="project" value="TreeGrafter"/>
</dbReference>
<feature type="binding site" evidence="5">
    <location>
        <begin position="81"/>
        <end position="88"/>
    </location>
    <ligand>
        <name>ATP</name>
        <dbReference type="ChEBI" id="CHEBI:30616"/>
    </ligand>
</feature>
<evidence type="ECO:0000259" key="6">
    <source>
        <dbReference type="PROSITE" id="PS50067"/>
    </source>
</evidence>
<dbReference type="PANTHER" id="PTHR47969">
    <property type="entry name" value="CHROMOSOME-ASSOCIATED KINESIN KIF4A-RELATED"/>
    <property type="match status" value="1"/>
</dbReference>
<organism evidence="7">
    <name type="scientific">Photinus pyralis</name>
    <name type="common">Common eastern firefly</name>
    <name type="synonym">Lampyris pyralis</name>
    <dbReference type="NCBI Taxonomy" id="7054"/>
    <lineage>
        <taxon>Eukaryota</taxon>
        <taxon>Metazoa</taxon>
        <taxon>Ecdysozoa</taxon>
        <taxon>Arthropoda</taxon>
        <taxon>Hexapoda</taxon>
        <taxon>Insecta</taxon>
        <taxon>Pterygota</taxon>
        <taxon>Neoptera</taxon>
        <taxon>Endopterygota</taxon>
        <taxon>Coleoptera</taxon>
        <taxon>Polyphaga</taxon>
        <taxon>Elateriformia</taxon>
        <taxon>Elateroidea</taxon>
        <taxon>Lampyridae</taxon>
        <taxon>Lampyrinae</taxon>
        <taxon>Photinus</taxon>
    </lineage>
</organism>
<dbReference type="PROSITE" id="PS50067">
    <property type="entry name" value="KINESIN_MOTOR_2"/>
    <property type="match status" value="1"/>
</dbReference>
<dbReference type="AlphaFoldDB" id="A0A1Y1NFP9"/>
<dbReference type="InterPro" id="IPR027640">
    <property type="entry name" value="Kinesin-like_fam"/>
</dbReference>
<keyword evidence="3 5" id="KW-0067">ATP-binding</keyword>
<keyword evidence="4" id="KW-0206">Cytoskeleton</keyword>
<dbReference type="GO" id="GO:0005524">
    <property type="term" value="F:ATP binding"/>
    <property type="evidence" value="ECO:0007669"/>
    <property type="project" value="UniProtKB-UniRule"/>
</dbReference>
<keyword evidence="2 5" id="KW-0547">Nucleotide-binding</keyword>
<reference evidence="7" key="1">
    <citation type="journal article" date="2016" name="Sci. Rep.">
        <title>Molecular characterization of firefly nuptial gifts: a multi-omics approach sheds light on postcopulatory sexual selection.</title>
        <authorList>
            <person name="Al-Wathiqui N."/>
            <person name="Fallon T.R."/>
            <person name="South A."/>
            <person name="Weng J.K."/>
            <person name="Lewis S.M."/>
        </authorList>
    </citation>
    <scope>NUCLEOTIDE SEQUENCE</scope>
</reference>
<dbReference type="InterPro" id="IPR027417">
    <property type="entry name" value="P-loop_NTPase"/>
</dbReference>
<dbReference type="EMBL" id="GEZM01006512">
    <property type="protein sequence ID" value="JAV95740.1"/>
    <property type="molecule type" value="Transcribed_RNA"/>
</dbReference>
<name>A0A1Y1NFP9_PHOPY</name>
<dbReference type="SMART" id="SM00129">
    <property type="entry name" value="KISc"/>
    <property type="match status" value="1"/>
</dbReference>
<dbReference type="GO" id="GO:0051231">
    <property type="term" value="P:spindle elongation"/>
    <property type="evidence" value="ECO:0007669"/>
    <property type="project" value="TreeGrafter"/>
</dbReference>
<evidence type="ECO:0000313" key="7">
    <source>
        <dbReference type="EMBL" id="JAV95740.1"/>
    </source>
</evidence>
<protein>
    <recommendedName>
        <fullName evidence="6">Kinesin motor domain-containing protein</fullName>
    </recommendedName>
</protein>
<dbReference type="SUPFAM" id="SSF52540">
    <property type="entry name" value="P-loop containing nucleoside triphosphate hydrolases"/>
    <property type="match status" value="1"/>
</dbReference>